<feature type="compositionally biased region" description="Basic and acidic residues" evidence="3">
    <location>
        <begin position="425"/>
        <end position="458"/>
    </location>
</feature>
<dbReference type="FunCoup" id="A0A165PM30">
    <property type="interactions" value="362"/>
</dbReference>
<dbReference type="InParanoid" id="A0A165PM30"/>
<evidence type="ECO:0000256" key="2">
    <source>
        <dbReference type="SAM" id="Coils"/>
    </source>
</evidence>
<name>A0A165PM30_EXIGL</name>
<evidence type="ECO:0000256" key="3">
    <source>
        <dbReference type="SAM" id="MobiDB-lite"/>
    </source>
</evidence>
<reference evidence="4 5" key="1">
    <citation type="journal article" date="2016" name="Mol. Biol. Evol.">
        <title>Comparative Genomics of Early-Diverging Mushroom-Forming Fungi Provides Insights into the Origins of Lignocellulose Decay Capabilities.</title>
        <authorList>
            <person name="Nagy L.G."/>
            <person name="Riley R."/>
            <person name="Tritt A."/>
            <person name="Adam C."/>
            <person name="Daum C."/>
            <person name="Floudas D."/>
            <person name="Sun H."/>
            <person name="Yadav J.S."/>
            <person name="Pangilinan J."/>
            <person name="Larsson K.H."/>
            <person name="Matsuura K."/>
            <person name="Barry K."/>
            <person name="Labutti K."/>
            <person name="Kuo R."/>
            <person name="Ohm R.A."/>
            <person name="Bhattacharya S.S."/>
            <person name="Shirouzu T."/>
            <person name="Yoshinaga Y."/>
            <person name="Martin F.M."/>
            <person name="Grigoriev I.V."/>
            <person name="Hibbett D.S."/>
        </authorList>
    </citation>
    <scope>NUCLEOTIDE SEQUENCE [LARGE SCALE GENOMIC DNA]</scope>
    <source>
        <strain evidence="4 5">HHB12029</strain>
    </source>
</reference>
<dbReference type="EMBL" id="KV425888">
    <property type="protein sequence ID" value="KZW02366.1"/>
    <property type="molecule type" value="Genomic_DNA"/>
</dbReference>
<accession>A0A165PM30</accession>
<dbReference type="SMART" id="SM00268">
    <property type="entry name" value="ACTIN"/>
    <property type="match status" value="1"/>
</dbReference>
<dbReference type="STRING" id="1314781.A0A165PM30"/>
<proteinExistence type="inferred from homology"/>
<dbReference type="InterPro" id="IPR004000">
    <property type="entry name" value="Actin"/>
</dbReference>
<feature type="region of interest" description="Disordered" evidence="3">
    <location>
        <begin position="377"/>
        <end position="458"/>
    </location>
</feature>
<gene>
    <name evidence="4" type="ORF">EXIGLDRAFT_601860</name>
</gene>
<dbReference type="SUPFAM" id="SSF53067">
    <property type="entry name" value="Actin-like ATPase domain"/>
    <property type="match status" value="2"/>
</dbReference>
<feature type="region of interest" description="Disordered" evidence="3">
    <location>
        <begin position="502"/>
        <end position="525"/>
    </location>
</feature>
<evidence type="ECO:0000313" key="4">
    <source>
        <dbReference type="EMBL" id="KZW02366.1"/>
    </source>
</evidence>
<dbReference type="Gene3D" id="3.30.420.40">
    <property type="match status" value="4"/>
</dbReference>
<protein>
    <submittedName>
        <fullName evidence="4">Actin-like ATPase domain-containing protein</fullName>
    </submittedName>
</protein>
<dbReference type="InterPro" id="IPR043129">
    <property type="entry name" value="ATPase_NBD"/>
</dbReference>
<dbReference type="Pfam" id="PF00022">
    <property type="entry name" value="Actin"/>
    <property type="match status" value="2"/>
</dbReference>
<evidence type="ECO:0000256" key="1">
    <source>
        <dbReference type="RuleBase" id="RU000487"/>
    </source>
</evidence>
<comment type="similarity">
    <text evidence="1">Belongs to the actin family.</text>
</comment>
<dbReference type="OrthoDB" id="7340501at2759"/>
<dbReference type="Gene3D" id="3.90.640.10">
    <property type="entry name" value="Actin, Chain A, domain 4"/>
    <property type="match status" value="2"/>
</dbReference>
<dbReference type="AlphaFoldDB" id="A0A165PM30"/>
<evidence type="ECO:0000313" key="5">
    <source>
        <dbReference type="Proteomes" id="UP000077266"/>
    </source>
</evidence>
<dbReference type="FunFam" id="3.30.420.40:FF:000058">
    <property type="entry name" value="Putative actin-related protein 5"/>
    <property type="match status" value="1"/>
</dbReference>
<sequence>MSAPYRYPTPEPPPAGFTVDDYDAFRGTSEPIVIDNGSSNLRFGFASANDPVSQQNIVSRYKDRRLPGTVLLFGDAVDIEATTRTQSRTPWEGDLLLNFDAMESALDYVFIKLGVDTGTVEHPIAITERICSPLHSRTLTSELLFELYNAPAVCYPIDALMSFHHNSPAPEDRDGLVLSFNTYSTSIIPVLDGRGILSQAKRMPWGAAHASDYMLKLVQLKHPTLPMRLTNQHSTWMMQNFCEFAPDYRELIRSLDDATAIQTADRIIQMPYAATVQTEKTEEEIARATEKRRETGRRLQEQLAKKRAEQLIEKEQDLAHLLEIKAQRPGLKKAEWINVLRKDGIDDDDELDEAIEALEIAVKKAKRKEAADLAAAAAAADDKEKDDPNAMNEEPTFPLLEMPDAELDEEQLKEKKKQRLLKAGYDARMRAKAEKERIKKEAEDAQKREDEERERDIDGWTARVRGEREALLVKIKERKRRRAAMSDRKSAAAQARMKNIASLAADAGPSKKRRKTNGEDKDTFGANDDDWSIYRKIQTGASSSDEEDDEIALLALETKLLAHDPAFTAADTHAAQTAARGALVAAVRPPGADARGHVHLSLERWRVPETWWSPSMAGADIAGLGELIQVVLSAFPVDERARLARRVFFTGGPAQLPGLDERLRQTLRPILPPEMELGVVKAFDPVLDAWRGMASFARSEEFKSACITKEEYEEYGGERIKKWWGGNWNGAL</sequence>
<keyword evidence="2" id="KW-0175">Coiled coil</keyword>
<dbReference type="PANTHER" id="PTHR11937">
    <property type="entry name" value="ACTIN"/>
    <property type="match status" value="1"/>
</dbReference>
<organism evidence="4 5">
    <name type="scientific">Exidia glandulosa HHB12029</name>
    <dbReference type="NCBI Taxonomy" id="1314781"/>
    <lineage>
        <taxon>Eukaryota</taxon>
        <taxon>Fungi</taxon>
        <taxon>Dikarya</taxon>
        <taxon>Basidiomycota</taxon>
        <taxon>Agaricomycotina</taxon>
        <taxon>Agaricomycetes</taxon>
        <taxon>Auriculariales</taxon>
        <taxon>Exidiaceae</taxon>
        <taxon>Exidia</taxon>
    </lineage>
</organism>
<dbReference type="CDD" id="cd10211">
    <property type="entry name" value="ASKHA_NBD_Arp5"/>
    <property type="match status" value="1"/>
</dbReference>
<feature type="coiled-coil region" evidence="2">
    <location>
        <begin position="278"/>
        <end position="371"/>
    </location>
</feature>
<keyword evidence="5" id="KW-1185">Reference proteome</keyword>
<dbReference type="Proteomes" id="UP000077266">
    <property type="component" value="Unassembled WGS sequence"/>
</dbReference>